<organism evidence="2 3">
    <name type="scientific">Xylaria bambusicola</name>
    <dbReference type="NCBI Taxonomy" id="326684"/>
    <lineage>
        <taxon>Eukaryota</taxon>
        <taxon>Fungi</taxon>
        <taxon>Dikarya</taxon>
        <taxon>Ascomycota</taxon>
        <taxon>Pezizomycotina</taxon>
        <taxon>Sordariomycetes</taxon>
        <taxon>Xylariomycetidae</taxon>
        <taxon>Xylariales</taxon>
        <taxon>Xylariaceae</taxon>
        <taxon>Xylaria</taxon>
    </lineage>
</organism>
<proteinExistence type="predicted"/>
<reference evidence="2 3" key="1">
    <citation type="submission" date="2023-10" db="EMBL/GenBank/DDBJ databases">
        <title>Draft genome sequence of Xylaria bambusicola isolate GMP-LS, the root and basal stem rot pathogen of sugarcane in Indonesia.</title>
        <authorList>
            <person name="Selvaraj P."/>
            <person name="Muralishankar V."/>
            <person name="Muruganantham S."/>
            <person name="Sp S."/>
            <person name="Haryani S."/>
            <person name="Lau K.J.X."/>
            <person name="Naqvi N.I."/>
        </authorList>
    </citation>
    <scope>NUCLEOTIDE SEQUENCE [LARGE SCALE GENOMIC DNA]</scope>
    <source>
        <strain evidence="2">GMP-LS</strain>
    </source>
</reference>
<comment type="caution">
    <text evidence="2">The sequence shown here is derived from an EMBL/GenBank/DDBJ whole genome shotgun (WGS) entry which is preliminary data.</text>
</comment>
<dbReference type="AlphaFoldDB" id="A0AAN7UZ07"/>
<dbReference type="EMBL" id="JAWHQM010000032">
    <property type="protein sequence ID" value="KAK5633404.1"/>
    <property type="molecule type" value="Genomic_DNA"/>
</dbReference>
<name>A0AAN7UZ07_9PEZI</name>
<dbReference type="Proteomes" id="UP001305414">
    <property type="component" value="Unassembled WGS sequence"/>
</dbReference>
<keyword evidence="3" id="KW-1185">Reference proteome</keyword>
<gene>
    <name evidence="2" type="ORF">RRF57_009118</name>
</gene>
<evidence type="ECO:0000313" key="3">
    <source>
        <dbReference type="Proteomes" id="UP001305414"/>
    </source>
</evidence>
<protein>
    <submittedName>
        <fullName evidence="2">Uncharacterized protein</fullName>
    </submittedName>
</protein>
<feature type="region of interest" description="Disordered" evidence="1">
    <location>
        <begin position="21"/>
        <end position="85"/>
    </location>
</feature>
<feature type="compositionally biased region" description="Gly residues" evidence="1">
    <location>
        <begin position="21"/>
        <end position="41"/>
    </location>
</feature>
<accession>A0AAN7UZ07</accession>
<evidence type="ECO:0000313" key="2">
    <source>
        <dbReference type="EMBL" id="KAK5633404.1"/>
    </source>
</evidence>
<evidence type="ECO:0000256" key="1">
    <source>
        <dbReference type="SAM" id="MobiDB-lite"/>
    </source>
</evidence>
<feature type="compositionally biased region" description="Basic and acidic residues" evidence="1">
    <location>
        <begin position="64"/>
        <end position="85"/>
    </location>
</feature>
<sequence length="85" mass="8305">MGLGSDSRFGTSKVAAVVVGDGGGSEGGCCNGNSKGVGGELSDGMGWQEARSGRGGVGCEAEEAEQKGSARTKVDDGPIDGDSDH</sequence>